<dbReference type="GO" id="GO:0016787">
    <property type="term" value="F:hydrolase activity"/>
    <property type="evidence" value="ECO:0007669"/>
    <property type="project" value="UniProtKB-KW"/>
</dbReference>
<accession>A0A448I6Z6</accession>
<feature type="domain" description="Nitrile hydratase beta subunit-like N-terminal" evidence="1">
    <location>
        <begin position="36"/>
        <end position="107"/>
    </location>
</feature>
<sequence>MNPDDPIGMLAEIAASDQTWPAMAAKYGVDNDLPPWKTSLDGLTDALDHAACTEGTLTFKERRDDEDALAATHYRNLPYPENQLMALAHSLISRGVVDEDQLRERLAVIRARLES</sequence>
<dbReference type="SUPFAM" id="SSF50090">
    <property type="entry name" value="Electron transport accessory proteins"/>
    <property type="match status" value="1"/>
</dbReference>
<evidence type="ECO:0000313" key="2">
    <source>
        <dbReference type="EMBL" id="VEG48104.1"/>
    </source>
</evidence>
<gene>
    <name evidence="2" type="ORF">NCTC10485_02397</name>
</gene>
<dbReference type="EMBL" id="LR134355">
    <property type="protein sequence ID" value="VEG48104.1"/>
    <property type="molecule type" value="Genomic_DNA"/>
</dbReference>
<protein>
    <submittedName>
        <fullName evidence="2">Thiocyanate hydrolase activator</fullName>
    </submittedName>
</protein>
<keyword evidence="3" id="KW-1185">Reference proteome</keyword>
<keyword evidence="2" id="KW-0378">Hydrolase</keyword>
<dbReference type="AlphaFoldDB" id="A0A448I6Z6"/>
<name>A0A448I6Z6_MYCCI</name>
<dbReference type="InterPro" id="IPR042262">
    <property type="entry name" value="CN_hydtase_beta_C"/>
</dbReference>
<dbReference type="Pfam" id="PF21006">
    <property type="entry name" value="NHase_beta_N"/>
    <property type="match status" value="1"/>
</dbReference>
<organism evidence="2 3">
    <name type="scientific">Mycolicibacterium chitae</name>
    <name type="common">Mycobacterium chitae</name>
    <dbReference type="NCBI Taxonomy" id="1792"/>
    <lineage>
        <taxon>Bacteria</taxon>
        <taxon>Bacillati</taxon>
        <taxon>Actinomycetota</taxon>
        <taxon>Actinomycetes</taxon>
        <taxon>Mycobacteriales</taxon>
        <taxon>Mycobacteriaceae</taxon>
        <taxon>Mycolicibacterium</taxon>
    </lineage>
</organism>
<proteinExistence type="predicted"/>
<dbReference type="OrthoDB" id="4549353at2"/>
<dbReference type="Proteomes" id="UP000282551">
    <property type="component" value="Chromosome"/>
</dbReference>
<evidence type="ECO:0000259" key="1">
    <source>
        <dbReference type="Pfam" id="PF21006"/>
    </source>
</evidence>
<reference evidence="2 3" key="1">
    <citation type="submission" date="2018-12" db="EMBL/GenBank/DDBJ databases">
        <authorList>
            <consortium name="Pathogen Informatics"/>
        </authorList>
    </citation>
    <scope>NUCLEOTIDE SEQUENCE [LARGE SCALE GENOMIC DNA]</scope>
    <source>
        <strain evidence="2 3">NCTC10485</strain>
    </source>
</reference>
<dbReference type="Gene3D" id="1.10.472.20">
    <property type="entry name" value="Nitrile hydratase, beta subunit"/>
    <property type="match status" value="1"/>
</dbReference>
<evidence type="ECO:0000313" key="3">
    <source>
        <dbReference type="Proteomes" id="UP000282551"/>
    </source>
</evidence>
<dbReference type="InterPro" id="IPR008990">
    <property type="entry name" value="Elect_transpt_acc-like_dom_sf"/>
</dbReference>
<dbReference type="InterPro" id="IPR049054">
    <property type="entry name" value="CN_hydtase_beta-like_N"/>
</dbReference>